<evidence type="ECO:0000313" key="2">
    <source>
        <dbReference type="EMBL" id="PYD80434.1"/>
    </source>
</evidence>
<dbReference type="Gene3D" id="3.50.50.60">
    <property type="entry name" value="FAD/NAD(P)-binding domain"/>
    <property type="match status" value="1"/>
</dbReference>
<name>A0A318QR50_9PROT</name>
<accession>A0A318QR50</accession>
<dbReference type="GO" id="GO:0050660">
    <property type="term" value="F:flavin adenine dinucleotide binding"/>
    <property type="evidence" value="ECO:0007669"/>
    <property type="project" value="TreeGrafter"/>
</dbReference>
<dbReference type="InterPro" id="IPR036188">
    <property type="entry name" value="FAD/NAD-bd_sf"/>
</dbReference>
<dbReference type="SUPFAM" id="SSF51905">
    <property type="entry name" value="FAD/NAD(P)-binding domain"/>
    <property type="match status" value="2"/>
</dbReference>
<dbReference type="OrthoDB" id="8671611at2"/>
<dbReference type="AlphaFoldDB" id="A0A318QR50"/>
<dbReference type="Proteomes" id="UP000247814">
    <property type="component" value="Unassembled WGS sequence"/>
</dbReference>
<reference evidence="2 3" key="1">
    <citation type="submission" date="2017-07" db="EMBL/GenBank/DDBJ databases">
        <title>A draft genome sequence of Komagataeibacter sucrofermentans LMG 18788.</title>
        <authorList>
            <person name="Skraban J."/>
            <person name="Cleenwerck I."/>
            <person name="Vandamme P."/>
            <person name="Trcek J."/>
        </authorList>
    </citation>
    <scope>NUCLEOTIDE SEQUENCE [LARGE SCALE GENOMIC DNA]</scope>
    <source>
        <strain evidence="2 3">LMG 18788</strain>
    </source>
</reference>
<dbReference type="PANTHER" id="PTHR43539:SF91">
    <property type="entry name" value="FAD-DEPENDENT URATE HYDROXYLASE"/>
    <property type="match status" value="1"/>
</dbReference>
<keyword evidence="1" id="KW-0560">Oxidoreductase</keyword>
<dbReference type="PANTHER" id="PTHR43539">
    <property type="entry name" value="FLAVIN-BINDING MONOOXYGENASE-LIKE PROTEIN (AFU_ORTHOLOGUE AFUA_4G09220)"/>
    <property type="match status" value="1"/>
</dbReference>
<dbReference type="InterPro" id="IPR050982">
    <property type="entry name" value="Auxin_biosynth/cation_transpt"/>
</dbReference>
<dbReference type="PRINTS" id="PR00368">
    <property type="entry name" value="FADPNR"/>
</dbReference>
<dbReference type="RefSeq" id="WP_110567559.1">
    <property type="nucleotide sequence ID" value="NZ_CP137147.1"/>
</dbReference>
<evidence type="ECO:0000313" key="3">
    <source>
        <dbReference type="Proteomes" id="UP000247814"/>
    </source>
</evidence>
<dbReference type="Pfam" id="PF13738">
    <property type="entry name" value="Pyr_redox_3"/>
    <property type="match status" value="1"/>
</dbReference>
<proteinExistence type="predicted"/>
<comment type="caution">
    <text evidence="2">The sequence shown here is derived from an EMBL/GenBank/DDBJ whole genome shotgun (WGS) entry which is preliminary data.</text>
</comment>
<dbReference type="PRINTS" id="PR00411">
    <property type="entry name" value="PNDRDTASEI"/>
</dbReference>
<dbReference type="GO" id="GO:0004497">
    <property type="term" value="F:monooxygenase activity"/>
    <property type="evidence" value="ECO:0007669"/>
    <property type="project" value="TreeGrafter"/>
</dbReference>
<gene>
    <name evidence="2" type="ORF">CFR77_03295</name>
</gene>
<protein>
    <submittedName>
        <fullName evidence="2">FAD-dependent oxidoreductase</fullName>
    </submittedName>
</protein>
<evidence type="ECO:0000256" key="1">
    <source>
        <dbReference type="ARBA" id="ARBA00023002"/>
    </source>
</evidence>
<organism evidence="2 3">
    <name type="scientific">Komagataeibacter sucrofermentans</name>
    <dbReference type="NCBI Taxonomy" id="1053551"/>
    <lineage>
        <taxon>Bacteria</taxon>
        <taxon>Pseudomonadati</taxon>
        <taxon>Pseudomonadota</taxon>
        <taxon>Alphaproteobacteria</taxon>
        <taxon>Acetobacterales</taxon>
        <taxon>Acetobacteraceae</taxon>
        <taxon>Komagataeibacter</taxon>
    </lineage>
</organism>
<keyword evidence="3" id="KW-1185">Reference proteome</keyword>
<sequence>MTFSQPPEIPGGLATLESRVRQDLAWLDLPTRSWVPERSVDGRHVLDVVVIGGGMAGLTASGYLRRYGLLNHVVLDQAPAGQEGPWVTYARMTTLRSPKTLSGPCMGLPGLTFRAWYEARFGNVAWDGLDKIPRQTWMAYLEWLRSVLDLPVRNGVTLTNVARAADGVLALTVVQGGITETLLCRHLVLATGRDGLGGSYVPPVIAGLPRDYWRHSADPIDFEALKNRRVVVVGAGASAMDNAATALEAGAARVDMVIRRATLPAINKFTGIGSMGVVQGFVGLPDGWKWRFMDTVLDAQTPPPRPSVLRVSSHPNAFFHLSCSIDRLEMAGNAVRLHTPRGVMETDFIIAATGFCSDLSRRPELATIAPHIRLWKDRFTPTAQDMPSGHVSAELATSPDLGPGFEFLEKVPGSCPWLKYVHCFCFPATLSHGKVSGDIPAISDGAERLARHITRALFVEDRETHYANLVAFDTPELRGDEWHDTPLPAIG</sequence>
<dbReference type="EMBL" id="NKUA01000003">
    <property type="protein sequence ID" value="PYD80434.1"/>
    <property type="molecule type" value="Genomic_DNA"/>
</dbReference>